<sequence>MGQDLVIVCHKCKLITYFTCRFYNIKKKEVQEYFFDHKGHDIMG</sequence>
<protein>
    <submittedName>
        <fullName evidence="1">Uncharacterized protein</fullName>
    </submittedName>
</protein>
<comment type="caution">
    <text evidence="1">The sequence shown here is derived from an EMBL/GenBank/DDBJ whole genome shotgun (WGS) entry which is preliminary data.</text>
</comment>
<proteinExistence type="predicted"/>
<evidence type="ECO:0000313" key="1">
    <source>
        <dbReference type="EMBL" id="GAI52486.1"/>
    </source>
</evidence>
<gene>
    <name evidence="1" type="ORF">S06H3_61427</name>
</gene>
<dbReference type="EMBL" id="BARV01040279">
    <property type="protein sequence ID" value="GAI52486.1"/>
    <property type="molecule type" value="Genomic_DNA"/>
</dbReference>
<reference evidence="1" key="1">
    <citation type="journal article" date="2014" name="Front. Microbiol.">
        <title>High frequency of phylogenetically diverse reductive dehalogenase-homologous genes in deep subseafloor sedimentary metagenomes.</title>
        <authorList>
            <person name="Kawai M."/>
            <person name="Futagami T."/>
            <person name="Toyoda A."/>
            <person name="Takaki Y."/>
            <person name="Nishi S."/>
            <person name="Hori S."/>
            <person name="Arai W."/>
            <person name="Tsubouchi T."/>
            <person name="Morono Y."/>
            <person name="Uchiyama I."/>
            <person name="Ito T."/>
            <person name="Fujiyama A."/>
            <person name="Inagaki F."/>
            <person name="Takami H."/>
        </authorList>
    </citation>
    <scope>NUCLEOTIDE SEQUENCE</scope>
    <source>
        <strain evidence="1">Expedition CK06-06</strain>
    </source>
</reference>
<feature type="non-terminal residue" evidence="1">
    <location>
        <position position="44"/>
    </location>
</feature>
<dbReference type="AlphaFoldDB" id="X1QCG6"/>
<name>X1QCG6_9ZZZZ</name>
<organism evidence="1">
    <name type="scientific">marine sediment metagenome</name>
    <dbReference type="NCBI Taxonomy" id="412755"/>
    <lineage>
        <taxon>unclassified sequences</taxon>
        <taxon>metagenomes</taxon>
        <taxon>ecological metagenomes</taxon>
    </lineage>
</organism>
<accession>X1QCG6</accession>